<protein>
    <submittedName>
        <fullName evidence="2">Uncharacterized protein</fullName>
    </submittedName>
</protein>
<name>A0ABT0ZWL9_9PSEU</name>
<keyword evidence="1" id="KW-0812">Transmembrane</keyword>
<reference evidence="2" key="1">
    <citation type="submission" date="2021-04" db="EMBL/GenBank/DDBJ databases">
        <title>Pseudonocardia sp. nov., isolated from sandy soil of mangrove forest.</title>
        <authorList>
            <person name="Zan Z."/>
            <person name="Huang R."/>
            <person name="Liu W."/>
        </authorList>
    </citation>
    <scope>NUCLEOTIDE SEQUENCE</scope>
    <source>
        <strain evidence="2">S2-4</strain>
    </source>
</reference>
<feature type="transmembrane region" description="Helical" evidence="1">
    <location>
        <begin position="29"/>
        <end position="48"/>
    </location>
</feature>
<dbReference type="EMBL" id="JAGSOV010000019">
    <property type="protein sequence ID" value="MCO1655126.1"/>
    <property type="molecule type" value="Genomic_DNA"/>
</dbReference>
<organism evidence="2 3">
    <name type="scientific">Pseudonocardia humida</name>
    <dbReference type="NCBI Taxonomy" id="2800819"/>
    <lineage>
        <taxon>Bacteria</taxon>
        <taxon>Bacillati</taxon>
        <taxon>Actinomycetota</taxon>
        <taxon>Actinomycetes</taxon>
        <taxon>Pseudonocardiales</taxon>
        <taxon>Pseudonocardiaceae</taxon>
        <taxon>Pseudonocardia</taxon>
    </lineage>
</organism>
<accession>A0ABT0ZWL9</accession>
<evidence type="ECO:0000313" key="2">
    <source>
        <dbReference type="EMBL" id="MCO1655126.1"/>
    </source>
</evidence>
<proteinExistence type="predicted"/>
<keyword evidence="1" id="KW-1133">Transmembrane helix</keyword>
<keyword evidence="1" id="KW-0472">Membrane</keyword>
<dbReference type="RefSeq" id="WP_252436876.1">
    <property type="nucleotide sequence ID" value="NZ_JAGSOV010000019.1"/>
</dbReference>
<gene>
    <name evidence="2" type="ORF">KDL28_08650</name>
</gene>
<keyword evidence="3" id="KW-1185">Reference proteome</keyword>
<evidence type="ECO:0000313" key="3">
    <source>
        <dbReference type="Proteomes" id="UP001165283"/>
    </source>
</evidence>
<sequence length="175" mass="18426">MTDAGDSDSTLADVRPVERGPRRTRARSAVVGLLLVIVLAGALGLFGVRSTTTTASAGGYTLSVTHAWVARAGLDVPWSVELRRDGGFDGPVTVAVTGEYLDIYEEQGLDPEPASQTADAQDVYWTFDPPPGDTLGIDFDAYIQPASQWGASGTVAVVEDGRRVVSVDFTTALVP</sequence>
<dbReference type="Proteomes" id="UP001165283">
    <property type="component" value="Unassembled WGS sequence"/>
</dbReference>
<comment type="caution">
    <text evidence="2">The sequence shown here is derived from an EMBL/GenBank/DDBJ whole genome shotgun (WGS) entry which is preliminary data.</text>
</comment>
<evidence type="ECO:0000256" key="1">
    <source>
        <dbReference type="SAM" id="Phobius"/>
    </source>
</evidence>